<protein>
    <submittedName>
        <fullName evidence="2">Uncharacterized protein</fullName>
    </submittedName>
</protein>
<name>A0A9X1SYC5_9ACTN</name>
<gene>
    <name evidence="2" type="ORF">LR394_39305</name>
</gene>
<evidence type="ECO:0000313" key="3">
    <source>
        <dbReference type="Proteomes" id="UP001138997"/>
    </source>
</evidence>
<feature type="chain" id="PRO_5040801035" evidence="1">
    <location>
        <begin position="29"/>
        <end position="268"/>
    </location>
</feature>
<dbReference type="Proteomes" id="UP001138997">
    <property type="component" value="Unassembled WGS sequence"/>
</dbReference>
<dbReference type="RefSeq" id="WP_231449813.1">
    <property type="nucleotide sequence ID" value="NZ_JAJOMB010000037.1"/>
</dbReference>
<feature type="signal peptide" evidence="1">
    <location>
        <begin position="1"/>
        <end position="28"/>
    </location>
</feature>
<comment type="caution">
    <text evidence="2">The sequence shown here is derived from an EMBL/GenBank/DDBJ whole genome shotgun (WGS) entry which is preliminary data.</text>
</comment>
<keyword evidence="3" id="KW-1185">Reference proteome</keyword>
<proteinExistence type="predicted"/>
<sequence length="268" mass="28873">MIKRTFMIGLASTALASTTLLMAGPAQAAGSVENCTMTDVLPHTVVIGVKAKRVQFGVRTTCDDQDVKFSVRGAGVGTAAHAFWFAACNYDMRQGPTNYDCTHGGSGIINPIGGTYRGYDFIPGNDLTGPNPIHAEAFVDADHNHLDDDGAGHFGESSTINLLRQTRFGDSFNASPEPVRKGKRINLTATLQTADWNNGTWEEIDGEVEIQFKAAGEQKYRTVKTVSAEDGEVDARVKVRKSGHWRAYHPATDATSVSTSGSDYVKVK</sequence>
<dbReference type="EMBL" id="JAJOMB010000037">
    <property type="protein sequence ID" value="MCD5316961.1"/>
    <property type="molecule type" value="Genomic_DNA"/>
</dbReference>
<dbReference type="AlphaFoldDB" id="A0A9X1SYC5"/>
<reference evidence="2" key="1">
    <citation type="submission" date="2021-11" db="EMBL/GenBank/DDBJ databases">
        <title>Streptomyces corallinus and Kineosporia corallina sp. nov., two new coral-derived marine actinobacteria.</title>
        <authorList>
            <person name="Buangrab K."/>
            <person name="Sutthacheep M."/>
            <person name="Yeemin T."/>
            <person name="Harunari E."/>
            <person name="Igarashi Y."/>
            <person name="Sripreechasak P."/>
            <person name="Kanchanasin P."/>
            <person name="Tanasupawat S."/>
            <person name="Phongsopitanun W."/>
        </authorList>
    </citation>
    <scope>NUCLEOTIDE SEQUENCE</scope>
    <source>
        <strain evidence="2">JCM 31032</strain>
    </source>
</reference>
<organism evidence="2 3">
    <name type="scientific">Kineosporia babensis</name>
    <dbReference type="NCBI Taxonomy" id="499548"/>
    <lineage>
        <taxon>Bacteria</taxon>
        <taxon>Bacillati</taxon>
        <taxon>Actinomycetota</taxon>
        <taxon>Actinomycetes</taxon>
        <taxon>Kineosporiales</taxon>
        <taxon>Kineosporiaceae</taxon>
        <taxon>Kineosporia</taxon>
    </lineage>
</organism>
<evidence type="ECO:0000313" key="2">
    <source>
        <dbReference type="EMBL" id="MCD5316961.1"/>
    </source>
</evidence>
<accession>A0A9X1SYC5</accession>
<keyword evidence="1" id="KW-0732">Signal</keyword>
<evidence type="ECO:0000256" key="1">
    <source>
        <dbReference type="SAM" id="SignalP"/>
    </source>
</evidence>